<keyword evidence="3" id="KW-1185">Reference proteome</keyword>
<feature type="region of interest" description="Disordered" evidence="1">
    <location>
        <begin position="26"/>
        <end position="88"/>
    </location>
</feature>
<feature type="compositionally biased region" description="Polar residues" evidence="1">
    <location>
        <begin position="226"/>
        <end position="237"/>
    </location>
</feature>
<feature type="compositionally biased region" description="Low complexity" evidence="1">
    <location>
        <begin position="238"/>
        <end position="251"/>
    </location>
</feature>
<feature type="compositionally biased region" description="Polar residues" evidence="1">
    <location>
        <begin position="298"/>
        <end position="314"/>
    </location>
</feature>
<reference evidence="2" key="1">
    <citation type="submission" date="2023-08" db="EMBL/GenBank/DDBJ databases">
        <authorList>
            <person name="Audoor S."/>
            <person name="Bilcke G."/>
        </authorList>
    </citation>
    <scope>NUCLEOTIDE SEQUENCE</scope>
</reference>
<dbReference type="AlphaFoldDB" id="A0AAD2PWL7"/>
<gene>
    <name evidence="2" type="ORF">CYCCA115_LOCUS18897</name>
</gene>
<feature type="region of interest" description="Disordered" evidence="1">
    <location>
        <begin position="112"/>
        <end position="386"/>
    </location>
</feature>
<accession>A0AAD2PWL7</accession>
<feature type="compositionally biased region" description="Basic and acidic residues" evidence="1">
    <location>
        <begin position="59"/>
        <end position="88"/>
    </location>
</feature>
<feature type="compositionally biased region" description="Polar residues" evidence="1">
    <location>
        <begin position="191"/>
        <end position="204"/>
    </location>
</feature>
<name>A0AAD2PWL7_9STRA</name>
<protein>
    <submittedName>
        <fullName evidence="2">Uncharacterized protein</fullName>
    </submittedName>
</protein>
<feature type="compositionally biased region" description="Low complexity" evidence="1">
    <location>
        <begin position="327"/>
        <end position="341"/>
    </location>
</feature>
<comment type="caution">
    <text evidence="2">The sequence shown here is derived from an EMBL/GenBank/DDBJ whole genome shotgun (WGS) entry which is preliminary data.</text>
</comment>
<dbReference type="EMBL" id="CAKOGP040002069">
    <property type="protein sequence ID" value="CAJ1960794.1"/>
    <property type="molecule type" value="Genomic_DNA"/>
</dbReference>
<evidence type="ECO:0000313" key="3">
    <source>
        <dbReference type="Proteomes" id="UP001295423"/>
    </source>
</evidence>
<feature type="compositionally biased region" description="Polar residues" evidence="1">
    <location>
        <begin position="30"/>
        <end position="40"/>
    </location>
</feature>
<dbReference type="Proteomes" id="UP001295423">
    <property type="component" value="Unassembled WGS sequence"/>
</dbReference>
<feature type="compositionally biased region" description="Polar residues" evidence="1">
    <location>
        <begin position="113"/>
        <end position="132"/>
    </location>
</feature>
<evidence type="ECO:0000313" key="2">
    <source>
        <dbReference type="EMBL" id="CAJ1960794.1"/>
    </source>
</evidence>
<sequence length="386" mass="42080">MNRIPMLIRGQQGSFRSEVSQISFDDDSLMSDSTHGSPIVSSKRPCKWSSETEPCHLGLSEHHNSPVFDKSERRSSTKPIPKPERKCSSDDLFDLSIADARSLALKQAMMGCRTQTQTPQSGQSKPQPSTRGDNPIDKFWSTKKSPRKQTRTLGGSSKPKMANAQWDLVGSPTGDGNKRRNSRWDFPENDSGPSLGTLLSTIAASSSSSSSNGRSGGGSRRRTVNVDMNSLMNDSAGSSSSKMRPSFSRISMNGLIENGSMDLRKPSRKRSKEGQGLTKGTARSNPDIMTKGLKGKKNSSFASSRKGSYHSTMPLTMPVRKTSTQDLLNLASSGSSNALRSKLSRSKLSRSKLNNSGVFNPMAPRRMGSASSMLRNQSKERLRRHG</sequence>
<organism evidence="2 3">
    <name type="scientific">Cylindrotheca closterium</name>
    <dbReference type="NCBI Taxonomy" id="2856"/>
    <lineage>
        <taxon>Eukaryota</taxon>
        <taxon>Sar</taxon>
        <taxon>Stramenopiles</taxon>
        <taxon>Ochrophyta</taxon>
        <taxon>Bacillariophyta</taxon>
        <taxon>Bacillariophyceae</taxon>
        <taxon>Bacillariophycidae</taxon>
        <taxon>Bacillariales</taxon>
        <taxon>Bacillariaceae</taxon>
        <taxon>Cylindrotheca</taxon>
    </lineage>
</organism>
<proteinExistence type="predicted"/>
<evidence type="ECO:0000256" key="1">
    <source>
        <dbReference type="SAM" id="MobiDB-lite"/>
    </source>
</evidence>
<feature type="compositionally biased region" description="Basic and acidic residues" evidence="1">
    <location>
        <begin position="176"/>
        <end position="186"/>
    </location>
</feature>